<dbReference type="PANTHER" id="PTHR31669:SF307">
    <property type="entry name" value="PROTEIN FAR1-RELATED SEQUENCE"/>
    <property type="match status" value="1"/>
</dbReference>
<dbReference type="AlphaFoldDB" id="A0A452XH27"/>
<feature type="region of interest" description="Disordered" evidence="7">
    <location>
        <begin position="348"/>
        <end position="377"/>
    </location>
</feature>
<evidence type="ECO:0000256" key="2">
    <source>
        <dbReference type="ARBA" id="ARBA00022723"/>
    </source>
</evidence>
<evidence type="ECO:0000313" key="9">
    <source>
        <dbReference type="EnsemblPlants" id="AET0Gv20159300.2"/>
    </source>
</evidence>
<evidence type="ECO:0000256" key="6">
    <source>
        <dbReference type="RuleBase" id="RU367018"/>
    </source>
</evidence>
<proteinExistence type="inferred from homology"/>
<dbReference type="PROSITE" id="PS50966">
    <property type="entry name" value="ZF_SWIM"/>
    <property type="match status" value="1"/>
</dbReference>
<name>A0A452XH27_AEGTS</name>
<dbReference type="Proteomes" id="UP000015105">
    <property type="component" value="Unassembled WGS sequence"/>
</dbReference>
<evidence type="ECO:0000256" key="7">
    <source>
        <dbReference type="SAM" id="MobiDB-lite"/>
    </source>
</evidence>
<reference evidence="10" key="1">
    <citation type="journal article" date="2014" name="Science">
        <title>Ancient hybridizations among the ancestral genomes of bread wheat.</title>
        <authorList>
            <consortium name="International Wheat Genome Sequencing Consortium,"/>
            <person name="Marcussen T."/>
            <person name="Sandve S.R."/>
            <person name="Heier L."/>
            <person name="Spannagl M."/>
            <person name="Pfeifer M."/>
            <person name="Jakobsen K.S."/>
            <person name="Wulff B.B."/>
            <person name="Steuernagel B."/>
            <person name="Mayer K.F."/>
            <person name="Olsen O.A."/>
        </authorList>
    </citation>
    <scope>NUCLEOTIDE SEQUENCE [LARGE SCALE GENOMIC DNA]</scope>
    <source>
        <strain evidence="10">cv. AL8/78</strain>
    </source>
</reference>
<organism evidence="9 10">
    <name type="scientific">Aegilops tauschii subsp. strangulata</name>
    <name type="common">Goatgrass</name>
    <dbReference type="NCBI Taxonomy" id="200361"/>
    <lineage>
        <taxon>Eukaryota</taxon>
        <taxon>Viridiplantae</taxon>
        <taxon>Streptophyta</taxon>
        <taxon>Embryophyta</taxon>
        <taxon>Tracheophyta</taxon>
        <taxon>Spermatophyta</taxon>
        <taxon>Magnoliopsida</taxon>
        <taxon>Liliopsida</taxon>
        <taxon>Poales</taxon>
        <taxon>Poaceae</taxon>
        <taxon>BOP clade</taxon>
        <taxon>Pooideae</taxon>
        <taxon>Triticodae</taxon>
        <taxon>Triticeae</taxon>
        <taxon>Triticinae</taxon>
        <taxon>Aegilops</taxon>
    </lineage>
</organism>
<dbReference type="KEGG" id="ats:109731426"/>
<reference evidence="10" key="2">
    <citation type="journal article" date="2017" name="Nat. Plants">
        <title>The Aegilops tauschii genome reveals multiple impacts of transposons.</title>
        <authorList>
            <person name="Zhao G."/>
            <person name="Zou C."/>
            <person name="Li K."/>
            <person name="Wang K."/>
            <person name="Li T."/>
            <person name="Gao L."/>
            <person name="Zhang X."/>
            <person name="Wang H."/>
            <person name="Yang Z."/>
            <person name="Liu X."/>
            <person name="Jiang W."/>
            <person name="Mao L."/>
            <person name="Kong X."/>
            <person name="Jiao Y."/>
            <person name="Jia J."/>
        </authorList>
    </citation>
    <scope>NUCLEOTIDE SEQUENCE [LARGE SCALE GENOMIC DNA]</scope>
    <source>
        <strain evidence="10">cv. AL8/78</strain>
    </source>
</reference>
<sequence length="390" mass="44917">MTQIYETRKKWAKPYFRGVFCAKMTSTQRSESANHMLKSYMTPASRMHVFVWQYTRLQFDRERDESYEEKRTMIGGAVRRTNLAIERHTSKIYTRNMFEEFGRLLLEGTAYNVTEVERMKKYITTHNNAGKREKWSRVEYEVTINDDKSIFTCECGQFEHTRMLCCHALRVMEILHLDEIPKHHILKRWTRDARDILLDHLVQYQKDKAHNLSFTCRHARLYFKAMEVVRMGDASTACYEHMHAGLDSLLRSGAPLAVTRDGLAFEDRLIQNGNGCQAANGEPALVDHGAEPCHSAANSVNANALQCLEAPDKRRGAGRPTNSREKAPYEGLSKRTRFCSICCREGHERSTCPERGDAPKKSRKPGRCKNCGIEGHRRDTCKRPLGFAES</sequence>
<dbReference type="EnsemblPlants" id="AET0Gv20159300.2">
    <property type="protein sequence ID" value="AET0Gv20159300.2"/>
    <property type="gene ID" value="AET0Gv20159300"/>
</dbReference>
<keyword evidence="2 6" id="KW-0479">Metal-binding</keyword>
<dbReference type="GO" id="GO:0006355">
    <property type="term" value="P:regulation of DNA-templated transcription"/>
    <property type="evidence" value="ECO:0007669"/>
    <property type="project" value="UniProtKB-UniRule"/>
</dbReference>
<dbReference type="GO" id="GO:0005634">
    <property type="term" value="C:nucleus"/>
    <property type="evidence" value="ECO:0007669"/>
    <property type="project" value="UniProtKB-SubCell"/>
</dbReference>
<keyword evidence="4 6" id="KW-0862">Zinc</keyword>
<evidence type="ECO:0000313" key="10">
    <source>
        <dbReference type="Proteomes" id="UP000015105"/>
    </source>
</evidence>
<comment type="similarity">
    <text evidence="1 6">Belongs to the FHY3/FAR1 family.</text>
</comment>
<dbReference type="STRING" id="200361.A0A452XH27"/>
<evidence type="ECO:0000256" key="1">
    <source>
        <dbReference type="ARBA" id="ARBA00005889"/>
    </source>
</evidence>
<dbReference type="Gene3D" id="4.10.60.10">
    <property type="entry name" value="Zinc finger, CCHC-type"/>
    <property type="match status" value="1"/>
</dbReference>
<keyword evidence="6" id="KW-0539">Nucleus</keyword>
<evidence type="ECO:0000256" key="4">
    <source>
        <dbReference type="ARBA" id="ARBA00022833"/>
    </source>
</evidence>
<dbReference type="GO" id="GO:0008270">
    <property type="term" value="F:zinc ion binding"/>
    <property type="evidence" value="ECO:0007669"/>
    <property type="project" value="UniProtKB-UniRule"/>
</dbReference>
<dbReference type="Gramene" id="AET0Gv20159300.2">
    <property type="protein sequence ID" value="AET0Gv20159300.2"/>
    <property type="gene ID" value="AET0Gv20159300"/>
</dbReference>
<evidence type="ECO:0000256" key="5">
    <source>
        <dbReference type="PROSITE-ProRule" id="PRU00325"/>
    </source>
</evidence>
<feature type="domain" description="SWIM-type" evidence="8">
    <location>
        <begin position="140"/>
        <end position="176"/>
    </location>
</feature>
<comment type="function">
    <text evidence="6">Putative transcription activator involved in regulating light control of development.</text>
</comment>
<evidence type="ECO:0000259" key="8">
    <source>
        <dbReference type="PROSITE" id="PS50966"/>
    </source>
</evidence>
<protein>
    <recommendedName>
        <fullName evidence="6">Protein FAR1-RELATED SEQUENCE</fullName>
    </recommendedName>
</protein>
<dbReference type="InterPro" id="IPR006564">
    <property type="entry name" value="Znf_PMZ"/>
</dbReference>
<dbReference type="OrthoDB" id="1572185at2759"/>
<feature type="compositionally biased region" description="Basic and acidic residues" evidence="7">
    <location>
        <begin position="348"/>
        <end position="360"/>
    </location>
</feature>
<reference evidence="9" key="3">
    <citation type="submission" date="2019-03" db="UniProtKB">
        <authorList>
            <consortium name="EnsemblPlants"/>
        </authorList>
    </citation>
    <scope>IDENTIFICATION</scope>
</reference>
<comment type="subcellular location">
    <subcellularLocation>
        <location evidence="6">Nucleus</location>
    </subcellularLocation>
</comment>
<dbReference type="InterPro" id="IPR007527">
    <property type="entry name" value="Znf_SWIM"/>
</dbReference>
<accession>A0A452XH27</accession>
<dbReference type="SMART" id="SM00575">
    <property type="entry name" value="ZnF_PMZ"/>
    <property type="match status" value="1"/>
</dbReference>
<evidence type="ECO:0000256" key="3">
    <source>
        <dbReference type="ARBA" id="ARBA00022771"/>
    </source>
</evidence>
<keyword evidence="3 5" id="KW-0863">Zinc-finger</keyword>
<dbReference type="InterPro" id="IPR031052">
    <property type="entry name" value="FHY3/FAR1"/>
</dbReference>
<dbReference type="PANTHER" id="PTHR31669">
    <property type="entry name" value="PROTEIN FAR1-RELATED SEQUENCE 10-RELATED"/>
    <property type="match status" value="1"/>
</dbReference>
<keyword evidence="10" id="KW-1185">Reference proteome</keyword>